<dbReference type="Proteomes" id="UP000318199">
    <property type="component" value="Unassembled WGS sequence"/>
</dbReference>
<dbReference type="OrthoDB" id="7064156at2"/>
<comment type="caution">
    <text evidence="1">The sequence shown here is derived from an EMBL/GenBank/DDBJ whole genome shotgun (WGS) entry which is preliminary data.</text>
</comment>
<organism evidence="1 2">
    <name type="scientific">Caenimonas sedimenti</name>
    <dbReference type="NCBI Taxonomy" id="2596921"/>
    <lineage>
        <taxon>Bacteria</taxon>
        <taxon>Pseudomonadati</taxon>
        <taxon>Pseudomonadota</taxon>
        <taxon>Betaproteobacteria</taxon>
        <taxon>Burkholderiales</taxon>
        <taxon>Comamonadaceae</taxon>
        <taxon>Caenimonas</taxon>
    </lineage>
</organism>
<gene>
    <name evidence="1" type="ORF">FN976_25295</name>
</gene>
<reference evidence="1 2" key="1">
    <citation type="submission" date="2019-07" db="EMBL/GenBank/DDBJ databases">
        <title>Caenimonas sedimenti sp. nov., isolated from activated sludge.</title>
        <authorList>
            <person name="Xu J."/>
        </authorList>
    </citation>
    <scope>NUCLEOTIDE SEQUENCE [LARGE SCALE GENOMIC DNA]</scope>
    <source>
        <strain evidence="1 2">HX-9-20</strain>
    </source>
</reference>
<accession>A0A562ZGL7</accession>
<protein>
    <submittedName>
        <fullName evidence="1">RNA-binding protein</fullName>
    </submittedName>
</protein>
<sequence>MKPFHIEPGMLTMRGVFYPTGYMILMFPGEQDARNAMQKLVDDGIDEGEVSLVSPQMFQEEVARTVGNADIPLPSAGTEADTVRKFTELASQGHFALMIHAPSAKESDRVMALLEGTNMSYGQKYRHLVIEDLET</sequence>
<evidence type="ECO:0000313" key="2">
    <source>
        <dbReference type="Proteomes" id="UP000318199"/>
    </source>
</evidence>
<dbReference type="EMBL" id="VOBQ01000023">
    <property type="protein sequence ID" value="TWO67710.1"/>
    <property type="molecule type" value="Genomic_DNA"/>
</dbReference>
<dbReference type="RefSeq" id="WP_145896180.1">
    <property type="nucleotide sequence ID" value="NZ_VOBQ01000023.1"/>
</dbReference>
<dbReference type="AlphaFoldDB" id="A0A562ZGL7"/>
<proteinExistence type="predicted"/>
<evidence type="ECO:0000313" key="1">
    <source>
        <dbReference type="EMBL" id="TWO67710.1"/>
    </source>
</evidence>
<name>A0A562ZGL7_9BURK</name>
<keyword evidence="2" id="KW-1185">Reference proteome</keyword>